<keyword evidence="4" id="KW-0997">Cell inner membrane</keyword>
<comment type="caution">
    <text evidence="9">The sequence shown here is derived from an EMBL/GenBank/DDBJ whole genome shotgun (WGS) entry which is preliminary data.</text>
</comment>
<evidence type="ECO:0000256" key="3">
    <source>
        <dbReference type="ARBA" id="ARBA00022475"/>
    </source>
</evidence>
<organism evidence="9 10">
    <name type="scientific">Roseiarcus fermentans</name>
    <dbReference type="NCBI Taxonomy" id="1473586"/>
    <lineage>
        <taxon>Bacteria</taxon>
        <taxon>Pseudomonadati</taxon>
        <taxon>Pseudomonadota</taxon>
        <taxon>Alphaproteobacteria</taxon>
        <taxon>Hyphomicrobiales</taxon>
        <taxon>Roseiarcaceae</taxon>
        <taxon>Roseiarcus</taxon>
    </lineage>
</organism>
<keyword evidence="10" id="KW-1185">Reference proteome</keyword>
<feature type="transmembrane region" description="Helical" evidence="8">
    <location>
        <begin position="130"/>
        <end position="153"/>
    </location>
</feature>
<keyword evidence="6 8" id="KW-1133">Transmembrane helix</keyword>
<gene>
    <name evidence="9" type="ORF">DFR50_102111</name>
</gene>
<proteinExistence type="predicted"/>
<dbReference type="Proteomes" id="UP000253529">
    <property type="component" value="Unassembled WGS sequence"/>
</dbReference>
<feature type="transmembrane region" description="Helical" evidence="8">
    <location>
        <begin position="308"/>
        <end position="328"/>
    </location>
</feature>
<evidence type="ECO:0000313" key="10">
    <source>
        <dbReference type="Proteomes" id="UP000253529"/>
    </source>
</evidence>
<feature type="transmembrane region" description="Helical" evidence="8">
    <location>
        <begin position="53"/>
        <end position="73"/>
    </location>
</feature>
<dbReference type="OrthoDB" id="6384190at2"/>
<evidence type="ECO:0000256" key="6">
    <source>
        <dbReference type="ARBA" id="ARBA00022989"/>
    </source>
</evidence>
<evidence type="ECO:0000256" key="1">
    <source>
        <dbReference type="ARBA" id="ARBA00004651"/>
    </source>
</evidence>
<comment type="subcellular location">
    <subcellularLocation>
        <location evidence="1">Cell membrane</location>
        <topology evidence="1">Multi-pass membrane protein</topology>
    </subcellularLocation>
</comment>
<evidence type="ECO:0000256" key="5">
    <source>
        <dbReference type="ARBA" id="ARBA00022692"/>
    </source>
</evidence>
<name>A0A366FV98_9HYPH</name>
<dbReference type="PANTHER" id="PTHR32196">
    <property type="entry name" value="ABC TRANSPORTER PERMEASE PROTEIN YPHD-RELATED-RELATED"/>
    <property type="match status" value="1"/>
</dbReference>
<feature type="transmembrane region" description="Helical" evidence="8">
    <location>
        <begin position="260"/>
        <end position="276"/>
    </location>
</feature>
<keyword evidence="2" id="KW-0813">Transport</keyword>
<feature type="transmembrane region" description="Helical" evidence="8">
    <location>
        <begin position="21"/>
        <end position="41"/>
    </location>
</feature>
<dbReference type="GO" id="GO:0022857">
    <property type="term" value="F:transmembrane transporter activity"/>
    <property type="evidence" value="ECO:0007669"/>
    <property type="project" value="InterPro"/>
</dbReference>
<dbReference type="PANTHER" id="PTHR32196:SF21">
    <property type="entry name" value="ABC TRANSPORTER PERMEASE PROTEIN YPHD-RELATED"/>
    <property type="match status" value="1"/>
</dbReference>
<feature type="transmembrane region" description="Helical" evidence="8">
    <location>
        <begin position="104"/>
        <end position="123"/>
    </location>
</feature>
<sequence length="333" mass="34345">MTADVGARRVAARPRIDLTVFLARYGTLLSLVALLIVFSIARPDVFPTVDNLLNIMNQISILGTMAFGLTVCLVMGLFDLSIAAMATLGGYIATFLLVQYPDTISVPVAVAIALGVAAAIGVMNGLIVSYLGISAFIATLATGSIITGAVLGISDSKTIITGIPDAFMAIGQGAIILGVANPILIMLGVGLVLWLMLEHTQLGRHLYAIGGNAEASRLSGIAVKRYAPFALAVCAVCAGLGGLMSAAVLGAGRPQGVGDGYLLNAFAAVFIGASSLRPGKFHILGTMIGVLLIGVINNGLSVMGVPTYWQYIVQGLLLIAALFSAGVLTMRRR</sequence>
<dbReference type="RefSeq" id="WP_113887575.1">
    <property type="nucleotide sequence ID" value="NZ_QNRK01000002.1"/>
</dbReference>
<feature type="transmembrane region" description="Helical" evidence="8">
    <location>
        <begin position="226"/>
        <end position="248"/>
    </location>
</feature>
<dbReference type="Pfam" id="PF02653">
    <property type="entry name" value="BPD_transp_2"/>
    <property type="match status" value="1"/>
</dbReference>
<keyword evidence="5 8" id="KW-0812">Transmembrane</keyword>
<evidence type="ECO:0000313" key="9">
    <source>
        <dbReference type="EMBL" id="RBP17619.1"/>
    </source>
</evidence>
<keyword evidence="7 8" id="KW-0472">Membrane</keyword>
<dbReference type="InterPro" id="IPR001851">
    <property type="entry name" value="ABC_transp_permease"/>
</dbReference>
<dbReference type="CDD" id="cd06579">
    <property type="entry name" value="TM_PBP1_transp_AraH_like"/>
    <property type="match status" value="1"/>
</dbReference>
<feature type="transmembrane region" description="Helical" evidence="8">
    <location>
        <begin position="173"/>
        <end position="197"/>
    </location>
</feature>
<keyword evidence="3" id="KW-1003">Cell membrane</keyword>
<evidence type="ECO:0000256" key="8">
    <source>
        <dbReference type="SAM" id="Phobius"/>
    </source>
</evidence>
<feature type="transmembrane region" description="Helical" evidence="8">
    <location>
        <begin position="283"/>
        <end position="302"/>
    </location>
</feature>
<evidence type="ECO:0000256" key="4">
    <source>
        <dbReference type="ARBA" id="ARBA00022519"/>
    </source>
</evidence>
<dbReference type="AlphaFoldDB" id="A0A366FV98"/>
<protein>
    <submittedName>
        <fullName evidence="9">Monosaccharide ABC transporter membrane protein (CUT2 family)</fullName>
    </submittedName>
</protein>
<feature type="transmembrane region" description="Helical" evidence="8">
    <location>
        <begin position="80"/>
        <end position="98"/>
    </location>
</feature>
<evidence type="ECO:0000256" key="2">
    <source>
        <dbReference type="ARBA" id="ARBA00022448"/>
    </source>
</evidence>
<dbReference type="GO" id="GO:0005886">
    <property type="term" value="C:plasma membrane"/>
    <property type="evidence" value="ECO:0007669"/>
    <property type="project" value="UniProtKB-SubCell"/>
</dbReference>
<dbReference type="EMBL" id="QNRK01000002">
    <property type="protein sequence ID" value="RBP17619.1"/>
    <property type="molecule type" value="Genomic_DNA"/>
</dbReference>
<evidence type="ECO:0000256" key="7">
    <source>
        <dbReference type="ARBA" id="ARBA00023136"/>
    </source>
</evidence>
<accession>A0A366FV98</accession>
<reference evidence="9 10" key="1">
    <citation type="submission" date="2018-06" db="EMBL/GenBank/DDBJ databases">
        <title>Genomic Encyclopedia of Type Strains, Phase IV (KMG-IV): sequencing the most valuable type-strain genomes for metagenomic binning, comparative biology and taxonomic classification.</title>
        <authorList>
            <person name="Goeker M."/>
        </authorList>
    </citation>
    <scope>NUCLEOTIDE SEQUENCE [LARGE SCALE GENOMIC DNA]</scope>
    <source>
        <strain evidence="9 10">DSM 24875</strain>
    </source>
</reference>